<proteinExistence type="predicted"/>
<protein>
    <submittedName>
        <fullName evidence="1">Uncharacterized protein</fullName>
    </submittedName>
</protein>
<reference evidence="1" key="1">
    <citation type="submission" date="2022-03" db="EMBL/GenBank/DDBJ databases">
        <authorList>
            <person name="Alioto T."/>
            <person name="Alioto T."/>
            <person name="Gomez Garrido J."/>
        </authorList>
    </citation>
    <scope>NUCLEOTIDE SEQUENCE</scope>
</reference>
<dbReference type="EMBL" id="OW240919">
    <property type="protein sequence ID" value="CAH2313082.1"/>
    <property type="molecule type" value="Genomic_DNA"/>
</dbReference>
<name>A0AAD1SXH8_PELCU</name>
<dbReference type="AlphaFoldDB" id="A0AAD1SXH8"/>
<evidence type="ECO:0000313" key="2">
    <source>
        <dbReference type="Proteomes" id="UP001295444"/>
    </source>
</evidence>
<keyword evidence="2" id="KW-1185">Reference proteome</keyword>
<organism evidence="1 2">
    <name type="scientific">Pelobates cultripes</name>
    <name type="common">Western spadefoot toad</name>
    <dbReference type="NCBI Taxonomy" id="61616"/>
    <lineage>
        <taxon>Eukaryota</taxon>
        <taxon>Metazoa</taxon>
        <taxon>Chordata</taxon>
        <taxon>Craniata</taxon>
        <taxon>Vertebrata</taxon>
        <taxon>Euteleostomi</taxon>
        <taxon>Amphibia</taxon>
        <taxon>Batrachia</taxon>
        <taxon>Anura</taxon>
        <taxon>Pelobatoidea</taxon>
        <taxon>Pelobatidae</taxon>
        <taxon>Pelobates</taxon>
    </lineage>
</organism>
<sequence length="128" mass="14306">MDSEAPTSTSPNKALKRMHQDWQRVAASKRQDFLVWYHTALLREYNLRESGSLCVMLTCFSTSSRHSYIELDAARCLCASVYIDSGTSRPNHPVVGVVSASKFKLLFRTDVTGVVALELVQTSSSSFR</sequence>
<dbReference type="Proteomes" id="UP001295444">
    <property type="component" value="Chromosome 08"/>
</dbReference>
<accession>A0AAD1SXH8</accession>
<gene>
    <name evidence="1" type="ORF">PECUL_23A018033</name>
</gene>
<evidence type="ECO:0000313" key="1">
    <source>
        <dbReference type="EMBL" id="CAH2313082.1"/>
    </source>
</evidence>